<dbReference type="AlphaFoldDB" id="A0A8J4H7K9"/>
<dbReference type="GO" id="GO:0030313">
    <property type="term" value="C:cell envelope"/>
    <property type="evidence" value="ECO:0007669"/>
    <property type="project" value="UniProtKB-SubCell"/>
</dbReference>
<feature type="transmembrane region" description="Helical" evidence="7">
    <location>
        <begin position="242"/>
        <end position="263"/>
    </location>
</feature>
<sequence>MNKAWSERVAKPRKNWPLRWLLILGLGALYIWAFSGIPFNGFKETAAQIVRAILAGIFSPDWDYVYLPDGEDLLRGLLDTLAIAILGTFISTLLCIPFAFWASSRKGKPGVITGTGKFVLSFIRTFPEIIMAILFIKAVGPGAFAGVLALGLNSIGMQGKLFSEEIENIDKGPLESLVASGANRLQILWYAVIPQVLPGFLSYTLYRFEINVRSATILGVIGAGGIGTPLIFALSTRNWDRVGIILLGIIIMVTLIDLLSGYLRKKIV</sequence>
<evidence type="ECO:0000256" key="3">
    <source>
        <dbReference type="ARBA" id="ARBA00022448"/>
    </source>
</evidence>
<dbReference type="Pfam" id="PF00528">
    <property type="entry name" value="BPD_transp_1"/>
    <property type="match status" value="1"/>
</dbReference>
<keyword evidence="5 7" id="KW-1133">Transmembrane helix</keyword>
<dbReference type="CDD" id="cd06261">
    <property type="entry name" value="TM_PBP2"/>
    <property type="match status" value="1"/>
</dbReference>
<dbReference type="GO" id="GO:0005886">
    <property type="term" value="C:plasma membrane"/>
    <property type="evidence" value="ECO:0007669"/>
    <property type="project" value="UniProtKB-SubCell"/>
</dbReference>
<feature type="transmembrane region" description="Helical" evidence="7">
    <location>
        <begin position="187"/>
        <end position="205"/>
    </location>
</feature>
<dbReference type="Proteomes" id="UP000677918">
    <property type="component" value="Unassembled WGS sequence"/>
</dbReference>
<comment type="similarity">
    <text evidence="7">Belongs to the binding-protein-dependent transport system permease family.</text>
</comment>
<evidence type="ECO:0000256" key="2">
    <source>
        <dbReference type="ARBA" id="ARBA00004196"/>
    </source>
</evidence>
<name>A0A8J4H7K9_9BACL</name>
<feature type="transmembrane region" description="Helical" evidence="7">
    <location>
        <begin position="81"/>
        <end position="102"/>
    </location>
</feature>
<dbReference type="Gene3D" id="1.10.3720.10">
    <property type="entry name" value="MetI-like"/>
    <property type="match status" value="1"/>
</dbReference>
<dbReference type="EMBL" id="BOVK01000043">
    <property type="protein sequence ID" value="GIQ70298.1"/>
    <property type="molecule type" value="Genomic_DNA"/>
</dbReference>
<reference evidence="9" key="1">
    <citation type="submission" date="2021-04" db="EMBL/GenBank/DDBJ databases">
        <title>Draft genome sequence of Xylanibacillus composti strain K13.</title>
        <authorList>
            <person name="Uke A."/>
            <person name="Chhe C."/>
            <person name="Baramee S."/>
            <person name="Kosugi A."/>
        </authorList>
    </citation>
    <scope>NUCLEOTIDE SEQUENCE</scope>
    <source>
        <strain evidence="9">K13</strain>
    </source>
</reference>
<dbReference type="NCBIfam" id="TIGR01097">
    <property type="entry name" value="PhnE"/>
    <property type="match status" value="1"/>
</dbReference>
<evidence type="ECO:0000256" key="5">
    <source>
        <dbReference type="ARBA" id="ARBA00022989"/>
    </source>
</evidence>
<dbReference type="RefSeq" id="WP_213413077.1">
    <property type="nucleotide sequence ID" value="NZ_BOVK01000043.1"/>
</dbReference>
<evidence type="ECO:0000256" key="6">
    <source>
        <dbReference type="ARBA" id="ARBA00023136"/>
    </source>
</evidence>
<evidence type="ECO:0000256" key="1">
    <source>
        <dbReference type="ARBA" id="ARBA00004141"/>
    </source>
</evidence>
<keyword evidence="4 7" id="KW-0812">Transmembrane</keyword>
<dbReference type="InterPro" id="IPR005769">
    <property type="entry name" value="PhnE/PtxC"/>
</dbReference>
<dbReference type="PANTHER" id="PTHR30043:SF8">
    <property type="entry name" value="ABC TRANSPORTER, PERMEASE PROTEIN CC0363, PUTATIVE-RELATED"/>
    <property type="match status" value="1"/>
</dbReference>
<evidence type="ECO:0000313" key="10">
    <source>
        <dbReference type="Proteomes" id="UP000677918"/>
    </source>
</evidence>
<dbReference type="InterPro" id="IPR000515">
    <property type="entry name" value="MetI-like"/>
</dbReference>
<feature type="transmembrane region" description="Helical" evidence="7">
    <location>
        <begin position="217"/>
        <end position="236"/>
    </location>
</feature>
<evidence type="ECO:0000259" key="8">
    <source>
        <dbReference type="PROSITE" id="PS50928"/>
    </source>
</evidence>
<dbReference type="GO" id="GO:0015416">
    <property type="term" value="F:ABC-type phosphonate transporter activity"/>
    <property type="evidence" value="ECO:0007669"/>
    <property type="project" value="InterPro"/>
</dbReference>
<gene>
    <name evidence="9" type="primary">phnE_2</name>
    <name evidence="9" type="ORF">XYCOK13_31220</name>
</gene>
<feature type="domain" description="ABC transmembrane type-1" evidence="8">
    <location>
        <begin position="77"/>
        <end position="260"/>
    </location>
</feature>
<comment type="subcellular location">
    <subcellularLocation>
        <location evidence="2">Cell envelope</location>
    </subcellularLocation>
    <subcellularLocation>
        <location evidence="7">Cell membrane</location>
        <topology evidence="7">Multi-pass membrane protein</topology>
    </subcellularLocation>
    <subcellularLocation>
        <location evidence="1">Membrane</location>
        <topology evidence="1">Multi-pass membrane protein</topology>
    </subcellularLocation>
</comment>
<organism evidence="9 10">
    <name type="scientific">Xylanibacillus composti</name>
    <dbReference type="NCBI Taxonomy" id="1572762"/>
    <lineage>
        <taxon>Bacteria</taxon>
        <taxon>Bacillati</taxon>
        <taxon>Bacillota</taxon>
        <taxon>Bacilli</taxon>
        <taxon>Bacillales</taxon>
        <taxon>Paenibacillaceae</taxon>
        <taxon>Xylanibacillus</taxon>
    </lineage>
</organism>
<dbReference type="PANTHER" id="PTHR30043">
    <property type="entry name" value="PHOSPHONATES TRANSPORT SYSTEM PERMEASE PROTEIN"/>
    <property type="match status" value="1"/>
</dbReference>
<protein>
    <submittedName>
        <fullName evidence="9">Phosphonate ABC transporter permease</fullName>
    </submittedName>
</protein>
<keyword evidence="10" id="KW-1185">Reference proteome</keyword>
<dbReference type="SUPFAM" id="SSF161098">
    <property type="entry name" value="MetI-like"/>
    <property type="match status" value="1"/>
</dbReference>
<keyword evidence="3 7" id="KW-0813">Transport</keyword>
<evidence type="ECO:0000313" key="9">
    <source>
        <dbReference type="EMBL" id="GIQ70298.1"/>
    </source>
</evidence>
<dbReference type="InterPro" id="IPR035906">
    <property type="entry name" value="MetI-like_sf"/>
</dbReference>
<evidence type="ECO:0000256" key="7">
    <source>
        <dbReference type="RuleBase" id="RU363032"/>
    </source>
</evidence>
<feature type="transmembrane region" description="Helical" evidence="7">
    <location>
        <begin position="129"/>
        <end position="152"/>
    </location>
</feature>
<feature type="transmembrane region" description="Helical" evidence="7">
    <location>
        <begin position="20"/>
        <end position="39"/>
    </location>
</feature>
<keyword evidence="6 7" id="KW-0472">Membrane</keyword>
<evidence type="ECO:0000256" key="4">
    <source>
        <dbReference type="ARBA" id="ARBA00022692"/>
    </source>
</evidence>
<comment type="caution">
    <text evidence="9">The sequence shown here is derived from an EMBL/GenBank/DDBJ whole genome shotgun (WGS) entry which is preliminary data.</text>
</comment>
<accession>A0A8J4H7K9</accession>
<dbReference type="PROSITE" id="PS50928">
    <property type="entry name" value="ABC_TM1"/>
    <property type="match status" value="1"/>
</dbReference>
<proteinExistence type="inferred from homology"/>